<feature type="compositionally biased region" description="Basic and acidic residues" evidence="1">
    <location>
        <begin position="266"/>
        <end position="279"/>
    </location>
</feature>
<dbReference type="Gene3D" id="6.10.110.10">
    <property type="match status" value="1"/>
</dbReference>
<feature type="region of interest" description="Disordered" evidence="1">
    <location>
        <begin position="1"/>
        <end position="27"/>
    </location>
</feature>
<dbReference type="InterPro" id="IPR038213">
    <property type="entry name" value="IFI6/IFI27-like_sf"/>
</dbReference>
<accession>A0AA38S5M9</accession>
<feature type="region of interest" description="Disordered" evidence="1">
    <location>
        <begin position="259"/>
        <end position="279"/>
    </location>
</feature>
<evidence type="ECO:0000256" key="1">
    <source>
        <dbReference type="SAM" id="MobiDB-lite"/>
    </source>
</evidence>
<dbReference type="AlphaFoldDB" id="A0AA38S5M9"/>
<evidence type="ECO:0000313" key="2">
    <source>
        <dbReference type="EMBL" id="KAJ9161328.1"/>
    </source>
</evidence>
<keyword evidence="3" id="KW-1185">Reference proteome</keyword>
<dbReference type="EMBL" id="JANBVN010000024">
    <property type="protein sequence ID" value="KAJ9161328.1"/>
    <property type="molecule type" value="Genomic_DNA"/>
</dbReference>
<gene>
    <name evidence="2" type="ORF">NKR19_g2395</name>
</gene>
<sequence>MSTAQESAGARLGSDSPAAQRAMNDPSPEIANAGAVGLSSLAGKVFQADIKGAMAETAGRAEAVLKDTVLPAAEAGLILARNKMSQIDIEKAAVYAMSLSKLAMAGSLYAADAALFAAKDHLSRVDIQAGVADARDKSQQVMSAVGPAAGKAGEWAASNPSLAVCGVVGAVGLGMVAAPGVVTTPLLGALGLGQGVVGGSIAAGAQAAIGNVAAGSTFAFFQSAGAGGAALAAVNSAVQGAGFGAAAAAAGAVAAKAVDSEGGDGNMHETSDKQGAKNQ</sequence>
<comment type="caution">
    <text evidence="2">The sequence shown here is derived from an EMBL/GenBank/DDBJ whole genome shotgun (WGS) entry which is preliminary data.</text>
</comment>
<organism evidence="2 3">
    <name type="scientific">Coniochaeta hoffmannii</name>
    <dbReference type="NCBI Taxonomy" id="91930"/>
    <lineage>
        <taxon>Eukaryota</taxon>
        <taxon>Fungi</taxon>
        <taxon>Dikarya</taxon>
        <taxon>Ascomycota</taxon>
        <taxon>Pezizomycotina</taxon>
        <taxon>Sordariomycetes</taxon>
        <taxon>Sordariomycetidae</taxon>
        <taxon>Coniochaetales</taxon>
        <taxon>Coniochaetaceae</taxon>
        <taxon>Coniochaeta</taxon>
    </lineage>
</organism>
<name>A0AA38S5M9_9PEZI</name>
<evidence type="ECO:0000313" key="3">
    <source>
        <dbReference type="Proteomes" id="UP001174691"/>
    </source>
</evidence>
<proteinExistence type="predicted"/>
<dbReference type="Proteomes" id="UP001174691">
    <property type="component" value="Unassembled WGS sequence"/>
</dbReference>
<reference evidence="2" key="1">
    <citation type="submission" date="2022-07" db="EMBL/GenBank/DDBJ databases">
        <title>Fungi with potential for degradation of polypropylene.</title>
        <authorList>
            <person name="Gostincar C."/>
        </authorList>
    </citation>
    <scope>NUCLEOTIDE SEQUENCE</scope>
    <source>
        <strain evidence="2">EXF-13287</strain>
    </source>
</reference>
<protein>
    <submittedName>
        <fullName evidence="2">Uncharacterized protein</fullName>
    </submittedName>
</protein>